<dbReference type="GO" id="GO:0015421">
    <property type="term" value="F:ABC-type oligopeptide transporter activity"/>
    <property type="evidence" value="ECO:0007669"/>
    <property type="project" value="TreeGrafter"/>
</dbReference>
<keyword evidence="3 6" id="KW-1133">Transmembrane helix</keyword>
<dbReference type="GO" id="GO:0005524">
    <property type="term" value="F:ATP binding"/>
    <property type="evidence" value="ECO:0007669"/>
    <property type="project" value="InterPro"/>
</dbReference>
<keyword evidence="9" id="KW-1185">Reference proteome</keyword>
<evidence type="ECO:0000256" key="1">
    <source>
        <dbReference type="ARBA" id="ARBA00004141"/>
    </source>
</evidence>
<feature type="transmembrane region" description="Helical" evidence="6">
    <location>
        <begin position="68"/>
        <end position="89"/>
    </location>
</feature>
<evidence type="ECO:0000256" key="5">
    <source>
        <dbReference type="SAM" id="MobiDB-lite"/>
    </source>
</evidence>
<name>A0A653DAR0_CALMS</name>
<keyword evidence="4 6" id="KW-0472">Membrane</keyword>
<evidence type="ECO:0000259" key="7">
    <source>
        <dbReference type="PROSITE" id="PS50929"/>
    </source>
</evidence>
<comment type="subcellular location">
    <subcellularLocation>
        <location evidence="1">Membrane</location>
        <topology evidence="1">Multi-pass membrane protein</topology>
    </subcellularLocation>
</comment>
<accession>A0A653DAR0</accession>
<feature type="transmembrane region" description="Helical" evidence="6">
    <location>
        <begin position="44"/>
        <end position="62"/>
    </location>
</feature>
<evidence type="ECO:0000256" key="4">
    <source>
        <dbReference type="ARBA" id="ARBA00023136"/>
    </source>
</evidence>
<evidence type="ECO:0000313" key="9">
    <source>
        <dbReference type="Proteomes" id="UP000410492"/>
    </source>
</evidence>
<dbReference type="Proteomes" id="UP000410492">
    <property type="component" value="Unassembled WGS sequence"/>
</dbReference>
<dbReference type="InterPro" id="IPR011527">
    <property type="entry name" value="ABC1_TM_dom"/>
</dbReference>
<keyword evidence="2 6" id="KW-0812">Transmembrane</keyword>
<dbReference type="Gene3D" id="1.20.1560.10">
    <property type="entry name" value="ABC transporter type 1, transmembrane domain"/>
    <property type="match status" value="1"/>
</dbReference>
<dbReference type="SUPFAM" id="SSF90123">
    <property type="entry name" value="ABC transporter transmembrane region"/>
    <property type="match status" value="1"/>
</dbReference>
<dbReference type="EMBL" id="CAACVG010011040">
    <property type="protein sequence ID" value="VEN57264.1"/>
    <property type="molecule type" value="Genomic_DNA"/>
</dbReference>
<evidence type="ECO:0000313" key="8">
    <source>
        <dbReference type="EMBL" id="VEN57264.1"/>
    </source>
</evidence>
<organism evidence="8 9">
    <name type="scientific">Callosobruchus maculatus</name>
    <name type="common">Southern cowpea weevil</name>
    <name type="synonym">Pulse bruchid</name>
    <dbReference type="NCBI Taxonomy" id="64391"/>
    <lineage>
        <taxon>Eukaryota</taxon>
        <taxon>Metazoa</taxon>
        <taxon>Ecdysozoa</taxon>
        <taxon>Arthropoda</taxon>
        <taxon>Hexapoda</taxon>
        <taxon>Insecta</taxon>
        <taxon>Pterygota</taxon>
        <taxon>Neoptera</taxon>
        <taxon>Endopterygota</taxon>
        <taxon>Coleoptera</taxon>
        <taxon>Polyphaga</taxon>
        <taxon>Cucujiformia</taxon>
        <taxon>Chrysomeloidea</taxon>
        <taxon>Chrysomelidae</taxon>
        <taxon>Bruchinae</taxon>
        <taxon>Bruchini</taxon>
        <taxon>Callosobruchus</taxon>
    </lineage>
</organism>
<feature type="region of interest" description="Disordered" evidence="5">
    <location>
        <begin position="125"/>
        <end position="150"/>
    </location>
</feature>
<evidence type="ECO:0000256" key="2">
    <source>
        <dbReference type="ARBA" id="ARBA00022692"/>
    </source>
</evidence>
<dbReference type="PANTHER" id="PTHR43394:SF27">
    <property type="entry name" value="ATP-DEPENDENT TRANSLOCASE ABCB1-LIKE"/>
    <property type="match status" value="1"/>
</dbReference>
<dbReference type="PROSITE" id="PS50929">
    <property type="entry name" value="ABC_TM1F"/>
    <property type="match status" value="1"/>
</dbReference>
<proteinExistence type="predicted"/>
<protein>
    <recommendedName>
        <fullName evidence="7">ABC transmembrane type-1 domain-containing protein</fullName>
    </recommendedName>
</protein>
<dbReference type="Pfam" id="PF00664">
    <property type="entry name" value="ABC_membrane"/>
    <property type="match status" value="1"/>
</dbReference>
<reference evidence="8 9" key="1">
    <citation type="submission" date="2019-01" db="EMBL/GenBank/DDBJ databases">
        <authorList>
            <person name="Sayadi A."/>
        </authorList>
    </citation>
    <scope>NUCLEOTIDE SEQUENCE [LARGE SCALE GENOMIC DNA]</scope>
</reference>
<gene>
    <name evidence="8" type="ORF">CALMAC_LOCUS15922</name>
</gene>
<dbReference type="PANTHER" id="PTHR43394">
    <property type="entry name" value="ATP-DEPENDENT PERMEASE MDL1, MITOCHONDRIAL"/>
    <property type="match status" value="1"/>
</dbReference>
<evidence type="ECO:0000256" key="3">
    <source>
        <dbReference type="ARBA" id="ARBA00022989"/>
    </source>
</evidence>
<dbReference type="GO" id="GO:0090374">
    <property type="term" value="P:oligopeptide export from mitochondrion"/>
    <property type="evidence" value="ECO:0007669"/>
    <property type="project" value="TreeGrafter"/>
</dbReference>
<dbReference type="GO" id="GO:0005743">
    <property type="term" value="C:mitochondrial inner membrane"/>
    <property type="evidence" value="ECO:0007669"/>
    <property type="project" value="TreeGrafter"/>
</dbReference>
<sequence>MRKALFEKILNQDIEWFDKNQSGEFTTTITQNISKIEDGIGEKIGIFIFFEATFVSGIVMALVKGWKLALVCMVSLPLSSALMSFITWISTKLSKEEMESYATAGAIAEEVLSSIRTVVAFDGQEKGSKDTTSNWSKRKRITSDGSCSMR</sequence>
<dbReference type="CDD" id="cd18577">
    <property type="entry name" value="ABC_6TM_Pgp_ABCB1_D1_like"/>
    <property type="match status" value="1"/>
</dbReference>
<dbReference type="InterPro" id="IPR036640">
    <property type="entry name" value="ABC1_TM_sf"/>
</dbReference>
<evidence type="ECO:0000256" key="6">
    <source>
        <dbReference type="SAM" id="Phobius"/>
    </source>
</evidence>
<dbReference type="OrthoDB" id="6500128at2759"/>
<feature type="domain" description="ABC transmembrane type-1" evidence="7">
    <location>
        <begin position="1"/>
        <end position="126"/>
    </location>
</feature>
<dbReference type="AlphaFoldDB" id="A0A653DAR0"/>
<dbReference type="InterPro" id="IPR039421">
    <property type="entry name" value="Type_1_exporter"/>
</dbReference>